<accession>A0AAW1K233</accession>
<dbReference type="AlphaFoldDB" id="A0AAW1K233"/>
<name>A0AAW1K233_POPJA</name>
<dbReference type="EMBL" id="JASPKY010000275">
    <property type="protein sequence ID" value="KAK9711704.1"/>
    <property type="molecule type" value="Genomic_DNA"/>
</dbReference>
<proteinExistence type="predicted"/>
<keyword evidence="2" id="KW-1185">Reference proteome</keyword>
<evidence type="ECO:0000313" key="2">
    <source>
        <dbReference type="Proteomes" id="UP001458880"/>
    </source>
</evidence>
<reference evidence="1 2" key="1">
    <citation type="journal article" date="2024" name="BMC Genomics">
        <title>De novo assembly and annotation of Popillia japonica's genome with initial clues to its potential as an invasive pest.</title>
        <authorList>
            <person name="Cucini C."/>
            <person name="Boschi S."/>
            <person name="Funari R."/>
            <person name="Cardaioli E."/>
            <person name="Iannotti N."/>
            <person name="Marturano G."/>
            <person name="Paoli F."/>
            <person name="Bruttini M."/>
            <person name="Carapelli A."/>
            <person name="Frati F."/>
            <person name="Nardi F."/>
        </authorList>
    </citation>
    <scope>NUCLEOTIDE SEQUENCE [LARGE SCALE GENOMIC DNA]</scope>
    <source>
        <strain evidence="1">DMR45628</strain>
    </source>
</reference>
<protein>
    <submittedName>
        <fullName evidence="1">Uncharacterized protein</fullName>
    </submittedName>
</protein>
<sequence length="93" mass="10662">MHRVFNSYSLEYRGAKLKQELNFRIPRSKTETGTKHIPHSPYIIQCPIYDSICKAAHSRSLEVNATELSRNTIADSDVYSSERNKEGKYSCHG</sequence>
<organism evidence="1 2">
    <name type="scientific">Popillia japonica</name>
    <name type="common">Japanese beetle</name>
    <dbReference type="NCBI Taxonomy" id="7064"/>
    <lineage>
        <taxon>Eukaryota</taxon>
        <taxon>Metazoa</taxon>
        <taxon>Ecdysozoa</taxon>
        <taxon>Arthropoda</taxon>
        <taxon>Hexapoda</taxon>
        <taxon>Insecta</taxon>
        <taxon>Pterygota</taxon>
        <taxon>Neoptera</taxon>
        <taxon>Endopterygota</taxon>
        <taxon>Coleoptera</taxon>
        <taxon>Polyphaga</taxon>
        <taxon>Scarabaeiformia</taxon>
        <taxon>Scarabaeidae</taxon>
        <taxon>Rutelinae</taxon>
        <taxon>Popillia</taxon>
    </lineage>
</organism>
<comment type="caution">
    <text evidence="1">The sequence shown here is derived from an EMBL/GenBank/DDBJ whole genome shotgun (WGS) entry which is preliminary data.</text>
</comment>
<dbReference type="Proteomes" id="UP001458880">
    <property type="component" value="Unassembled WGS sequence"/>
</dbReference>
<gene>
    <name evidence="1" type="ORF">QE152_g25312</name>
</gene>
<evidence type="ECO:0000313" key="1">
    <source>
        <dbReference type="EMBL" id="KAK9711704.1"/>
    </source>
</evidence>